<feature type="transmembrane region" description="Helical" evidence="2">
    <location>
        <begin position="249"/>
        <end position="282"/>
    </location>
</feature>
<evidence type="ECO:0000259" key="3">
    <source>
        <dbReference type="Pfam" id="PF25231"/>
    </source>
</evidence>
<dbReference type="EMBL" id="FZMO01000018">
    <property type="protein sequence ID" value="SNQ45835.1"/>
    <property type="molecule type" value="Genomic_DNA"/>
</dbReference>
<protein>
    <recommendedName>
        <fullName evidence="3">DUF7847 domain-containing protein</fullName>
    </recommendedName>
</protein>
<feature type="compositionally biased region" description="Low complexity" evidence="1">
    <location>
        <begin position="1"/>
        <end position="10"/>
    </location>
</feature>
<dbReference type="RefSeq" id="WP_101829961.1">
    <property type="nucleotide sequence ID" value="NZ_FZMO01000018.1"/>
</dbReference>
<reference evidence="4 5" key="1">
    <citation type="submission" date="2017-06" db="EMBL/GenBank/DDBJ databases">
        <authorList>
            <person name="Kim H.J."/>
            <person name="Triplett B.A."/>
        </authorList>
    </citation>
    <scope>NUCLEOTIDE SEQUENCE [LARGE SCALE GENOMIC DNA]</scope>
    <source>
        <strain evidence="4">FRACA_ARgP5</strain>
    </source>
</reference>
<feature type="transmembrane region" description="Helical" evidence="2">
    <location>
        <begin position="209"/>
        <end position="229"/>
    </location>
</feature>
<name>A0A2I2KJJ8_9ACTN</name>
<feature type="domain" description="DUF7847" evidence="3">
    <location>
        <begin position="192"/>
        <end position="322"/>
    </location>
</feature>
<feature type="transmembrane region" description="Helical" evidence="2">
    <location>
        <begin position="184"/>
        <end position="203"/>
    </location>
</feature>
<dbReference type="Pfam" id="PF25231">
    <property type="entry name" value="DUF7847"/>
    <property type="match status" value="1"/>
</dbReference>
<feature type="transmembrane region" description="Helical" evidence="2">
    <location>
        <begin position="302"/>
        <end position="325"/>
    </location>
</feature>
<keyword evidence="2" id="KW-0472">Membrane</keyword>
<feature type="region of interest" description="Disordered" evidence="1">
    <location>
        <begin position="1"/>
        <end position="77"/>
    </location>
</feature>
<organism evidence="4 5">
    <name type="scientific">Frankia canadensis</name>
    <dbReference type="NCBI Taxonomy" id="1836972"/>
    <lineage>
        <taxon>Bacteria</taxon>
        <taxon>Bacillati</taxon>
        <taxon>Actinomycetota</taxon>
        <taxon>Actinomycetes</taxon>
        <taxon>Frankiales</taxon>
        <taxon>Frankiaceae</taxon>
        <taxon>Frankia</taxon>
    </lineage>
</organism>
<dbReference type="AlphaFoldDB" id="A0A2I2KJJ8"/>
<feature type="transmembrane region" description="Helical" evidence="2">
    <location>
        <begin position="140"/>
        <end position="164"/>
    </location>
</feature>
<evidence type="ECO:0000313" key="4">
    <source>
        <dbReference type="EMBL" id="SNQ45835.1"/>
    </source>
</evidence>
<dbReference type="OrthoDB" id="121140at2"/>
<dbReference type="InterPro" id="IPR057169">
    <property type="entry name" value="DUF7847"/>
</dbReference>
<dbReference type="Proteomes" id="UP000234331">
    <property type="component" value="Unassembled WGS sequence"/>
</dbReference>
<proteinExistence type="predicted"/>
<evidence type="ECO:0000256" key="1">
    <source>
        <dbReference type="SAM" id="MobiDB-lite"/>
    </source>
</evidence>
<accession>A0A2I2KJJ8</accession>
<keyword evidence="2" id="KW-1133">Transmembrane helix</keyword>
<evidence type="ECO:0000256" key="2">
    <source>
        <dbReference type="SAM" id="Phobius"/>
    </source>
</evidence>
<keyword evidence="5" id="KW-1185">Reference proteome</keyword>
<feature type="compositionally biased region" description="Gly residues" evidence="1">
    <location>
        <begin position="33"/>
        <end position="55"/>
    </location>
</feature>
<sequence length="352" mass="35010">MAEGPGWAAPGAPPPGGSSPGGPRWGSPLPPDGWGGGQATPSGGAGPGGGPAGPGGGPPSSWHGAPPGPPNPWRWGSAAPKPGIIPLRPLALGEILDGTFATIRANPGATIGVTLAAATVEQIIATAVTISTEDSSTATMALGTLGTVVIGFVVRLFLSGVLSVVVSEATLGSRIGPVDAVRRVLPRLAGLLGLTVLVTLAVLLGTVALLVGAIVVGVYLGLATPAYVLEGGGVRHALRRSVTIVRGSWWRTFGILLLATVVALMLSAVFALATGIVLASAPGVFGDFLDGDLTTTGHIVEGIGNLLATTVSAPIISGAVVLLYIDLRIRREGLDVTLAEAARQRAAAGTPR</sequence>
<keyword evidence="2" id="KW-0812">Transmembrane</keyword>
<gene>
    <name evidence="4" type="ORF">FRACA_1140009</name>
</gene>
<evidence type="ECO:0000313" key="5">
    <source>
        <dbReference type="Proteomes" id="UP000234331"/>
    </source>
</evidence>